<dbReference type="EMBL" id="WKJQ01000001">
    <property type="protein sequence ID" value="MRW97269.1"/>
    <property type="molecule type" value="Genomic_DNA"/>
</dbReference>
<dbReference type="RefSeq" id="WP_151112418.1">
    <property type="nucleotide sequence ID" value="NZ_WKJQ01000001.1"/>
</dbReference>
<name>A0A6A8G7Z9_9EURY</name>
<dbReference type="AlphaFoldDB" id="A0A6A8G7Z9"/>
<sequence length="160" mass="18332">MSRTGPDYVESEAELHRDLDLKQKQGEISEETAQSFRDLYEFAKELGDDVRIGKAKNANFRMYVDAHQEDYHTNPSVFSANVSGLVKIWPANMPYRDNEQPPVTWDEQDYVKFKRSFQGLQGIPQGDQEVSFQTLVSTGNLDAFEAIVEEFVSTCRQRAD</sequence>
<evidence type="ECO:0000313" key="1">
    <source>
        <dbReference type="EMBL" id="MRW97269.1"/>
    </source>
</evidence>
<proteinExistence type="predicted"/>
<reference evidence="1 2" key="1">
    <citation type="submission" date="2019-11" db="EMBL/GenBank/DDBJ databases">
        <title>Whole genome sequence of Haloferax sp. MBLA0078.</title>
        <authorList>
            <person name="Seo M.-J."/>
            <person name="Cho E.-S."/>
        </authorList>
    </citation>
    <scope>NUCLEOTIDE SEQUENCE [LARGE SCALE GENOMIC DNA]</scope>
    <source>
        <strain evidence="1 2">MBLA0078</strain>
    </source>
</reference>
<gene>
    <name evidence="1" type="ORF">GJR99_11890</name>
</gene>
<evidence type="ECO:0000313" key="2">
    <source>
        <dbReference type="Proteomes" id="UP000443423"/>
    </source>
</evidence>
<keyword evidence="2" id="KW-1185">Reference proteome</keyword>
<dbReference type="OrthoDB" id="104605at2157"/>
<organism evidence="1 2">
    <name type="scientific">Haloferax marinum</name>
    <dbReference type="NCBI Taxonomy" id="2666143"/>
    <lineage>
        <taxon>Archaea</taxon>
        <taxon>Methanobacteriati</taxon>
        <taxon>Methanobacteriota</taxon>
        <taxon>Stenosarchaea group</taxon>
        <taxon>Halobacteria</taxon>
        <taxon>Halobacteriales</taxon>
        <taxon>Haloferacaceae</taxon>
        <taxon>Haloferax</taxon>
    </lineage>
</organism>
<dbReference type="Proteomes" id="UP000443423">
    <property type="component" value="Unassembled WGS sequence"/>
</dbReference>
<protein>
    <submittedName>
        <fullName evidence="1">Uncharacterized protein</fullName>
    </submittedName>
</protein>
<accession>A0A6A8G7Z9</accession>
<comment type="caution">
    <text evidence="1">The sequence shown here is derived from an EMBL/GenBank/DDBJ whole genome shotgun (WGS) entry which is preliminary data.</text>
</comment>